<evidence type="ECO:0000256" key="1">
    <source>
        <dbReference type="SAM" id="Phobius"/>
    </source>
</evidence>
<gene>
    <name evidence="2" type="ORF">NNA32_06995</name>
</gene>
<comment type="caution">
    <text evidence="2">The sequence shown here is derived from an EMBL/GenBank/DDBJ whole genome shotgun (WGS) entry which is preliminary data.</text>
</comment>
<reference evidence="2" key="1">
    <citation type="submission" date="2022-06" db="EMBL/GenBank/DDBJ databases">
        <title>Antifungal cultures and metabolites of lactic acid bacteria for use in dairy fermentations.</title>
        <authorList>
            <person name="Zhao Z."/>
            <person name="Gaenzle M."/>
        </authorList>
    </citation>
    <scope>NUCLEOTIDE SEQUENCE</scope>
    <source>
        <strain evidence="2">FUA3126</strain>
    </source>
</reference>
<organism evidence="2 3">
    <name type="scientific">Furfurilactobacillus milii</name>
    <dbReference type="NCBI Taxonomy" id="2888272"/>
    <lineage>
        <taxon>Bacteria</taxon>
        <taxon>Bacillati</taxon>
        <taxon>Bacillota</taxon>
        <taxon>Bacilli</taxon>
        <taxon>Lactobacillales</taxon>
        <taxon>Lactobacillaceae</taxon>
        <taxon>Furfurilactobacillus</taxon>
    </lineage>
</organism>
<feature type="transmembrane region" description="Helical" evidence="1">
    <location>
        <begin position="71"/>
        <end position="89"/>
    </location>
</feature>
<feature type="transmembrane region" description="Helical" evidence="1">
    <location>
        <begin position="20"/>
        <end position="37"/>
    </location>
</feature>
<proteinExistence type="predicted"/>
<sequence>MFWTIMHTNINVWILKDYGITVLTSIVPLLGVQNLSVSVQSTKKILRQVFSWATISLFVINFHTFSFGIEFGIIIPFIFTTSMLIATAETSEKYTLVVKTLNGLLMVIGLWLLLDGFIDIVKNLAMFGRLTTSLQFFMAIIVWFLHVPFLLFWHWINLIEAQMQFRKKHGFGAYFYFYFQVIRGRHKLSKEKDLTIPWQLIQIRNGPGIAGRGYQVVIKSDNVPLSLAEEITQYVKYMKAPKELYINISVFFPENVTVVNRNYDEVFFWQDKELQEDYQI</sequence>
<evidence type="ECO:0000313" key="2">
    <source>
        <dbReference type="EMBL" id="MDF9913995.1"/>
    </source>
</evidence>
<feature type="transmembrane region" description="Helical" evidence="1">
    <location>
        <begin position="96"/>
        <end position="114"/>
    </location>
</feature>
<protein>
    <submittedName>
        <fullName evidence="2">Uncharacterized protein</fullName>
    </submittedName>
</protein>
<feature type="transmembrane region" description="Helical" evidence="1">
    <location>
        <begin position="49"/>
        <end position="65"/>
    </location>
</feature>
<name>A0ABT6DA38_9LACO</name>
<dbReference type="Proteomes" id="UP001152867">
    <property type="component" value="Unassembled WGS sequence"/>
</dbReference>
<keyword evidence="1" id="KW-0472">Membrane</keyword>
<dbReference type="RefSeq" id="WP_178941753.1">
    <property type="nucleotide sequence ID" value="NZ_JAIWJH010000007.1"/>
</dbReference>
<evidence type="ECO:0000313" key="3">
    <source>
        <dbReference type="Proteomes" id="UP001152867"/>
    </source>
</evidence>
<dbReference type="EMBL" id="JANDJP010000007">
    <property type="protein sequence ID" value="MDF9913995.1"/>
    <property type="molecule type" value="Genomic_DNA"/>
</dbReference>
<accession>A0ABT6DA38</accession>
<keyword evidence="1" id="KW-0812">Transmembrane</keyword>
<keyword evidence="3" id="KW-1185">Reference proteome</keyword>
<keyword evidence="1" id="KW-1133">Transmembrane helix</keyword>
<feature type="transmembrane region" description="Helical" evidence="1">
    <location>
        <begin position="134"/>
        <end position="156"/>
    </location>
</feature>